<evidence type="ECO:0008006" key="4">
    <source>
        <dbReference type="Google" id="ProtNLM"/>
    </source>
</evidence>
<dbReference type="RefSeq" id="WP_283441013.1">
    <property type="nucleotide sequence ID" value="NZ_FXUL01000002.1"/>
</dbReference>
<dbReference type="InterPro" id="IPR036909">
    <property type="entry name" value="Cyt_c-like_dom_sf"/>
</dbReference>
<dbReference type="SUPFAM" id="SSF46626">
    <property type="entry name" value="Cytochrome c"/>
    <property type="match status" value="1"/>
</dbReference>
<keyword evidence="3" id="KW-1185">Reference proteome</keyword>
<protein>
    <recommendedName>
        <fullName evidence="4">Cytochrome C</fullName>
    </recommendedName>
</protein>
<dbReference type="Proteomes" id="UP001158049">
    <property type="component" value="Unassembled WGS sequence"/>
</dbReference>
<evidence type="ECO:0000256" key="1">
    <source>
        <dbReference type="SAM" id="SignalP"/>
    </source>
</evidence>
<evidence type="ECO:0000313" key="3">
    <source>
        <dbReference type="Proteomes" id="UP001158049"/>
    </source>
</evidence>
<comment type="caution">
    <text evidence="2">The sequence shown here is derived from an EMBL/GenBank/DDBJ whole genome shotgun (WGS) entry which is preliminary data.</text>
</comment>
<name>A0ABY1PX94_9BURK</name>
<proteinExistence type="predicted"/>
<sequence>MHRSTSRAALLSSALAALLSCCPVIASAAEQAARPVPAAGGKAIERGRYLVRIAGCNDCHTPAYAERGGAVPEKEWLTGSPVGFRGPWGTTYAANLRLTMAALSEDDWVRAAHGKQYRPPMPWFALRDMQAADLRAIYRFIRHLGPAGEPAPAFVGPGGTPGGPVVQFPG</sequence>
<dbReference type="Gene3D" id="1.10.760.10">
    <property type="entry name" value="Cytochrome c-like domain"/>
    <property type="match status" value="1"/>
</dbReference>
<organism evidence="2 3">
    <name type="scientific">Noviherbaspirillum suwonense</name>
    <dbReference type="NCBI Taxonomy" id="1224511"/>
    <lineage>
        <taxon>Bacteria</taxon>
        <taxon>Pseudomonadati</taxon>
        <taxon>Pseudomonadota</taxon>
        <taxon>Betaproteobacteria</taxon>
        <taxon>Burkholderiales</taxon>
        <taxon>Oxalobacteraceae</taxon>
        <taxon>Noviherbaspirillum</taxon>
    </lineage>
</organism>
<keyword evidence="1" id="KW-0732">Signal</keyword>
<reference evidence="2 3" key="1">
    <citation type="submission" date="2017-05" db="EMBL/GenBank/DDBJ databases">
        <authorList>
            <person name="Varghese N."/>
            <person name="Submissions S."/>
        </authorList>
    </citation>
    <scope>NUCLEOTIDE SEQUENCE [LARGE SCALE GENOMIC DNA]</scope>
    <source>
        <strain evidence="2 3">DSM 26001</strain>
    </source>
</reference>
<gene>
    <name evidence="2" type="ORF">SAMN06295970_102211</name>
</gene>
<accession>A0ABY1PX94</accession>
<feature type="signal peptide" evidence="1">
    <location>
        <begin position="1"/>
        <end position="28"/>
    </location>
</feature>
<dbReference type="EMBL" id="FXUL01000002">
    <property type="protein sequence ID" value="SMP49160.1"/>
    <property type="molecule type" value="Genomic_DNA"/>
</dbReference>
<evidence type="ECO:0000313" key="2">
    <source>
        <dbReference type="EMBL" id="SMP49160.1"/>
    </source>
</evidence>
<dbReference type="PROSITE" id="PS51257">
    <property type="entry name" value="PROKAR_LIPOPROTEIN"/>
    <property type="match status" value="1"/>
</dbReference>
<feature type="chain" id="PRO_5047310969" description="Cytochrome C" evidence="1">
    <location>
        <begin position="29"/>
        <end position="170"/>
    </location>
</feature>